<comment type="subcellular location">
    <subcellularLocation>
        <location evidence="2 11">Cell membrane</location>
        <topology evidence="2 11">Lipid-anchor</topology>
    </subcellularLocation>
</comment>
<dbReference type="Proteomes" id="UP000663970">
    <property type="component" value="Unassembled WGS sequence"/>
</dbReference>
<evidence type="ECO:0000313" key="15">
    <source>
        <dbReference type="EMBL" id="MBN8233635.1"/>
    </source>
</evidence>
<keyword evidence="7 11" id="KW-0472">Membrane</keyword>
<dbReference type="EC" id="5.2.1.8" evidence="11"/>
<evidence type="ECO:0000256" key="13">
    <source>
        <dbReference type="SAM" id="SignalP"/>
    </source>
</evidence>
<comment type="catalytic activity">
    <reaction evidence="1 11">
        <text>[protein]-peptidylproline (omega=180) = [protein]-peptidylproline (omega=0)</text>
        <dbReference type="Rhea" id="RHEA:16237"/>
        <dbReference type="Rhea" id="RHEA-COMP:10747"/>
        <dbReference type="Rhea" id="RHEA-COMP:10748"/>
        <dbReference type="ChEBI" id="CHEBI:83833"/>
        <dbReference type="ChEBI" id="CHEBI:83834"/>
        <dbReference type="EC" id="5.2.1.8"/>
    </reaction>
</comment>
<evidence type="ECO:0000256" key="5">
    <source>
        <dbReference type="ARBA" id="ARBA00022729"/>
    </source>
</evidence>
<keyword evidence="4 11" id="KW-1003">Cell membrane</keyword>
<reference evidence="15 16" key="1">
    <citation type="submission" date="2020-12" db="EMBL/GenBank/DDBJ databases">
        <title>Oil enriched cultivation method for isolating marine PHA-producing bacteria.</title>
        <authorList>
            <person name="Zheng W."/>
            <person name="Yu S."/>
            <person name="Huang Y."/>
        </authorList>
    </citation>
    <scope>NUCLEOTIDE SEQUENCE [LARGE SCALE GENOMIC DNA]</scope>
    <source>
        <strain evidence="15 16">SY-2-6</strain>
    </source>
</reference>
<dbReference type="InterPro" id="IPR027304">
    <property type="entry name" value="Trigger_fact/SurA_dom_sf"/>
</dbReference>
<evidence type="ECO:0000256" key="3">
    <source>
        <dbReference type="ARBA" id="ARBA00006071"/>
    </source>
</evidence>
<gene>
    <name evidence="11" type="primary">prsA</name>
    <name evidence="15" type="ORF">JF544_00170</name>
</gene>
<dbReference type="PROSITE" id="PS51257">
    <property type="entry name" value="PROKAR_LIPOPROTEIN"/>
    <property type="match status" value="1"/>
</dbReference>
<evidence type="ECO:0000256" key="8">
    <source>
        <dbReference type="ARBA" id="ARBA00023139"/>
    </source>
</evidence>
<feature type="domain" description="PpiC" evidence="14">
    <location>
        <begin position="139"/>
        <end position="228"/>
    </location>
</feature>
<evidence type="ECO:0000259" key="14">
    <source>
        <dbReference type="PROSITE" id="PS50198"/>
    </source>
</evidence>
<evidence type="ECO:0000256" key="7">
    <source>
        <dbReference type="ARBA" id="ARBA00023136"/>
    </source>
</evidence>
<accession>A0ABS3DQN2</accession>
<feature type="signal peptide" evidence="13">
    <location>
        <begin position="1"/>
        <end position="24"/>
    </location>
</feature>
<evidence type="ECO:0000256" key="12">
    <source>
        <dbReference type="SAM" id="MobiDB-lite"/>
    </source>
</evidence>
<feature type="region of interest" description="Disordered" evidence="12">
    <location>
        <begin position="262"/>
        <end position="306"/>
    </location>
</feature>
<dbReference type="InterPro" id="IPR046357">
    <property type="entry name" value="PPIase_dom_sf"/>
</dbReference>
<dbReference type="InterPro" id="IPR000297">
    <property type="entry name" value="PPIase_PpiC"/>
</dbReference>
<comment type="caution">
    <text evidence="15">The sequence shown here is derived from an EMBL/GenBank/DDBJ whole genome shotgun (WGS) entry which is preliminary data.</text>
</comment>
<feature type="compositionally biased region" description="Acidic residues" evidence="12">
    <location>
        <begin position="282"/>
        <end position="306"/>
    </location>
</feature>
<organism evidence="15 16">
    <name type="scientific">Halobacillus kuroshimensis</name>
    <dbReference type="NCBI Taxonomy" id="302481"/>
    <lineage>
        <taxon>Bacteria</taxon>
        <taxon>Bacillati</taxon>
        <taxon>Bacillota</taxon>
        <taxon>Bacilli</taxon>
        <taxon>Bacillales</taxon>
        <taxon>Bacillaceae</taxon>
        <taxon>Halobacillus</taxon>
    </lineage>
</organism>
<keyword evidence="16" id="KW-1185">Reference proteome</keyword>
<dbReference type="PANTHER" id="PTHR47245:SF1">
    <property type="entry name" value="FOLDASE PROTEIN PRSA"/>
    <property type="match status" value="1"/>
</dbReference>
<dbReference type="EMBL" id="JAEKJY010000001">
    <property type="protein sequence ID" value="MBN8233635.1"/>
    <property type="molecule type" value="Genomic_DNA"/>
</dbReference>
<keyword evidence="5 11" id="KW-0732">Signal</keyword>
<proteinExistence type="inferred from homology"/>
<dbReference type="GO" id="GO:0016853">
    <property type="term" value="F:isomerase activity"/>
    <property type="evidence" value="ECO:0007669"/>
    <property type="project" value="UniProtKB-KW"/>
</dbReference>
<keyword evidence="6 11" id="KW-0697">Rotamase</keyword>
<evidence type="ECO:0000256" key="11">
    <source>
        <dbReference type="HAMAP-Rule" id="MF_01145"/>
    </source>
</evidence>
<dbReference type="HAMAP" id="MF_01145">
    <property type="entry name" value="Foldase_PrsA"/>
    <property type="match status" value="1"/>
</dbReference>
<evidence type="ECO:0000256" key="4">
    <source>
        <dbReference type="ARBA" id="ARBA00022475"/>
    </source>
</evidence>
<evidence type="ECO:0000256" key="2">
    <source>
        <dbReference type="ARBA" id="ARBA00004193"/>
    </source>
</evidence>
<dbReference type="SUPFAM" id="SSF54534">
    <property type="entry name" value="FKBP-like"/>
    <property type="match status" value="1"/>
</dbReference>
<comment type="function">
    <text evidence="11">Plays a major role in protein secretion by helping the post-translocational extracellular folding of several secreted proteins.</text>
</comment>
<dbReference type="PANTHER" id="PTHR47245">
    <property type="entry name" value="PEPTIDYLPROLYL ISOMERASE"/>
    <property type="match status" value="1"/>
</dbReference>
<dbReference type="SUPFAM" id="SSF109998">
    <property type="entry name" value="Triger factor/SurA peptide-binding domain-like"/>
    <property type="match status" value="1"/>
</dbReference>
<name>A0ABS3DQN2_9BACI</name>
<protein>
    <recommendedName>
        <fullName evidence="11">Foldase protein PrsA</fullName>
        <ecNumber evidence="11">5.2.1.8</ecNumber>
    </recommendedName>
</protein>
<comment type="similarity">
    <text evidence="3 11">Belongs to the PrsA family.</text>
</comment>
<keyword evidence="8 11" id="KW-0564">Palmitate</keyword>
<keyword evidence="9 11" id="KW-0413">Isomerase</keyword>
<evidence type="ECO:0000313" key="16">
    <source>
        <dbReference type="Proteomes" id="UP000663970"/>
    </source>
</evidence>
<feature type="chain" id="PRO_5046817003" description="Foldase protein PrsA" evidence="13">
    <location>
        <begin position="25"/>
        <end position="306"/>
    </location>
</feature>
<dbReference type="PROSITE" id="PS01096">
    <property type="entry name" value="PPIC_PPIASE_1"/>
    <property type="match status" value="1"/>
</dbReference>
<dbReference type="Pfam" id="PF13616">
    <property type="entry name" value="Rotamase_3"/>
    <property type="match status" value="1"/>
</dbReference>
<dbReference type="PROSITE" id="PS50198">
    <property type="entry name" value="PPIC_PPIASE_2"/>
    <property type="match status" value="1"/>
</dbReference>
<evidence type="ECO:0000256" key="9">
    <source>
        <dbReference type="ARBA" id="ARBA00023235"/>
    </source>
</evidence>
<dbReference type="RefSeq" id="WP_206931612.1">
    <property type="nucleotide sequence ID" value="NZ_JAEKJY010000001.1"/>
</dbReference>
<sequence>MKKVAITAALAAGVFTLSACSSNADDSEVVVQTKDGEVTKEEFYQELKSQHGDQVLQSLVMKEVLSNNYEVSDEAVEEELQTLKDQYGEQFETVLEQNGFADEEAFKETIRMSLLQEQAAAEDVEITEEEMKQYYERMKTEVKASHILVEDKETAQEVQKKLDDGGDFGELAKEYSTDGSSEKGGDLGWFGPGQMVAEFEEKAYELEKDSVSEPVETQFGYHIIKVTDKREKEDIESYEDTKDEIRRTLVSQKVDQTQLQEKMDQLEKDAEIDVKDDQFEGLFDDSSEEDEAAEEESSTEGENTEE</sequence>
<dbReference type="InterPro" id="IPR023058">
    <property type="entry name" value="PPIase_PpiC_CS"/>
</dbReference>
<feature type="compositionally biased region" description="Basic and acidic residues" evidence="12">
    <location>
        <begin position="262"/>
        <end position="278"/>
    </location>
</feature>
<evidence type="ECO:0000256" key="6">
    <source>
        <dbReference type="ARBA" id="ARBA00023110"/>
    </source>
</evidence>
<evidence type="ECO:0000256" key="1">
    <source>
        <dbReference type="ARBA" id="ARBA00000971"/>
    </source>
</evidence>
<dbReference type="Gene3D" id="3.10.50.40">
    <property type="match status" value="1"/>
</dbReference>
<dbReference type="InterPro" id="IPR050245">
    <property type="entry name" value="PrsA_foldase"/>
</dbReference>
<keyword evidence="10 11" id="KW-0449">Lipoprotein</keyword>
<dbReference type="InterPro" id="IPR023059">
    <property type="entry name" value="Foldase_PrsA"/>
</dbReference>
<evidence type="ECO:0000256" key="10">
    <source>
        <dbReference type="ARBA" id="ARBA00023288"/>
    </source>
</evidence>